<protein>
    <recommendedName>
        <fullName evidence="5">Lipoprotein</fullName>
    </recommendedName>
</protein>
<feature type="compositionally biased region" description="Polar residues" evidence="1">
    <location>
        <begin position="117"/>
        <end position="135"/>
    </location>
</feature>
<feature type="region of interest" description="Disordered" evidence="1">
    <location>
        <begin position="114"/>
        <end position="135"/>
    </location>
</feature>
<organism evidence="3 4">
    <name type="scientific">Arsukibacterium tuosuense</name>
    <dbReference type="NCBI Taxonomy" id="1323745"/>
    <lineage>
        <taxon>Bacteria</taxon>
        <taxon>Pseudomonadati</taxon>
        <taxon>Pseudomonadota</taxon>
        <taxon>Gammaproteobacteria</taxon>
        <taxon>Chromatiales</taxon>
        <taxon>Chromatiaceae</taxon>
        <taxon>Arsukibacterium</taxon>
    </lineage>
</organism>
<keyword evidence="2" id="KW-0732">Signal</keyword>
<evidence type="ECO:0000256" key="2">
    <source>
        <dbReference type="SAM" id="SignalP"/>
    </source>
</evidence>
<name>A0A285JHI6_9GAMM</name>
<proteinExistence type="predicted"/>
<sequence length="286" mass="30354">MPSFSTLLRKVMLVFSVAIAGCSSMPEHSNTLVFGTSTKFAIDLSTSSTTQTPELTVGYKRTEAVWLPLLANLKSSNGELIPNDCSGATCLFNSTETRDAYSVLASFGAEFGGEGKTNVTPQPSNTGGAPSIDGSSKASGGIAQYFATGLAAQLLAKEGGASLVTIQSGNEVSQKSPQQYLMDELNISAEESKQLLEMAVKNQNRKEVLIEEVMKKLAPSGTVNQEKVTAVSKELTKKYPGLGSAKNLETATTETEIKAIVTRLANVSPRDGQEPPFDVLVNETFK</sequence>
<evidence type="ECO:0000313" key="4">
    <source>
        <dbReference type="Proteomes" id="UP000219353"/>
    </source>
</evidence>
<evidence type="ECO:0008006" key="5">
    <source>
        <dbReference type="Google" id="ProtNLM"/>
    </source>
</evidence>
<dbReference type="Proteomes" id="UP000219353">
    <property type="component" value="Unassembled WGS sequence"/>
</dbReference>
<dbReference type="EMBL" id="OBEB01000008">
    <property type="protein sequence ID" value="SNY58591.1"/>
    <property type="molecule type" value="Genomic_DNA"/>
</dbReference>
<dbReference type="AlphaFoldDB" id="A0A285JHI6"/>
<feature type="signal peptide" evidence="2">
    <location>
        <begin position="1"/>
        <end position="20"/>
    </location>
</feature>
<feature type="chain" id="PRO_5013148708" description="Lipoprotein" evidence="2">
    <location>
        <begin position="21"/>
        <end position="286"/>
    </location>
</feature>
<gene>
    <name evidence="3" type="ORF">SAMN06297280_3442</name>
</gene>
<dbReference type="OrthoDB" id="5856431at2"/>
<reference evidence="4" key="1">
    <citation type="submission" date="2017-09" db="EMBL/GenBank/DDBJ databases">
        <authorList>
            <person name="Varghese N."/>
            <person name="Submissions S."/>
        </authorList>
    </citation>
    <scope>NUCLEOTIDE SEQUENCE [LARGE SCALE GENOMIC DNA]</scope>
    <source>
        <strain evidence="4">CGMCC 1.12461</strain>
    </source>
</reference>
<evidence type="ECO:0000313" key="3">
    <source>
        <dbReference type="EMBL" id="SNY58591.1"/>
    </source>
</evidence>
<evidence type="ECO:0000256" key="1">
    <source>
        <dbReference type="SAM" id="MobiDB-lite"/>
    </source>
</evidence>
<keyword evidence="4" id="KW-1185">Reference proteome</keyword>
<dbReference type="RefSeq" id="WP_097112622.1">
    <property type="nucleotide sequence ID" value="NZ_OBEB01000008.1"/>
</dbReference>
<accession>A0A285JHI6</accession>